<evidence type="ECO:0000313" key="3">
    <source>
        <dbReference type="Proteomes" id="UP000240638"/>
    </source>
</evidence>
<dbReference type="EMBL" id="PYUC01000036">
    <property type="protein sequence ID" value="PTB16742.1"/>
    <property type="molecule type" value="Genomic_DNA"/>
</dbReference>
<evidence type="ECO:0000256" key="1">
    <source>
        <dbReference type="SAM" id="MobiDB-lite"/>
    </source>
</evidence>
<feature type="compositionally biased region" description="Polar residues" evidence="1">
    <location>
        <begin position="15"/>
        <end position="27"/>
    </location>
</feature>
<proteinExistence type="predicted"/>
<dbReference type="Proteomes" id="UP000240638">
    <property type="component" value="Unassembled WGS sequence"/>
</dbReference>
<reference evidence="2 3" key="1">
    <citation type="submission" date="2018-03" db="EMBL/GenBank/DDBJ databases">
        <title>Whole genome analyses suggest that Burkholderia sensu lato contains two further novel genera in the rhizoxinica-symbiotica group Mycetohabitans gen. nov., and Trinickia gen. nov.: implications for the evolution of diazotrophy and nodulation in the Burkholderiaceae.</title>
        <authorList>
            <person name="Estrada De Los Santos P."/>
            <person name="Palmer M."/>
            <person name="Chavez-Ramirez B."/>
            <person name="Steenkamp E.T."/>
            <person name="Hirsch A.M."/>
            <person name="Manyaka P."/>
            <person name="Maluk M."/>
            <person name="Lafos M."/>
            <person name="Crook M."/>
            <person name="Gross E."/>
            <person name="Simon M.F."/>
            <person name="Bueno Dos Reis Junior F."/>
            <person name="Poole P.S."/>
            <person name="Venter S.N."/>
            <person name="James E.K."/>
        </authorList>
    </citation>
    <scope>NUCLEOTIDE SEQUENCE [LARGE SCALE GENOMIC DNA]</scope>
    <source>
        <strain evidence="2 3">JPY-366</strain>
    </source>
</reference>
<evidence type="ECO:0000313" key="2">
    <source>
        <dbReference type="EMBL" id="PTB16742.1"/>
    </source>
</evidence>
<comment type="caution">
    <text evidence="2">The sequence shown here is derived from an EMBL/GenBank/DDBJ whole genome shotgun (WGS) entry which is preliminary data.</text>
</comment>
<name>A0A2T3XJU6_9BURK</name>
<gene>
    <name evidence="2" type="ORF">C9I57_31890</name>
</gene>
<protein>
    <submittedName>
        <fullName evidence="2">Uncharacterized protein</fullName>
    </submittedName>
</protein>
<dbReference type="AlphaFoldDB" id="A0A2T3XJU6"/>
<feature type="region of interest" description="Disordered" evidence="1">
    <location>
        <begin position="1"/>
        <end position="37"/>
    </location>
</feature>
<accession>A0A2T3XJU6</accession>
<sequence>MGAMRGRSEGFGSDRPTNLTAVRTSTPAMRLKADQTERTTTTRCLRKDATCRGFIASHYGKWRALR</sequence>
<organism evidence="2 3">
    <name type="scientific">Trinickia symbiotica</name>
    <dbReference type="NCBI Taxonomy" id="863227"/>
    <lineage>
        <taxon>Bacteria</taxon>
        <taxon>Pseudomonadati</taxon>
        <taxon>Pseudomonadota</taxon>
        <taxon>Betaproteobacteria</taxon>
        <taxon>Burkholderiales</taxon>
        <taxon>Burkholderiaceae</taxon>
        <taxon>Trinickia</taxon>
    </lineage>
</organism>